<dbReference type="InterPro" id="IPR033399">
    <property type="entry name" value="TP_0789-like"/>
</dbReference>
<organism evidence="2 3">
    <name type="scientific">Thermospira aquatica</name>
    <dbReference type="NCBI Taxonomy" id="2828656"/>
    <lineage>
        <taxon>Bacteria</taxon>
        <taxon>Pseudomonadati</taxon>
        <taxon>Spirochaetota</taxon>
        <taxon>Spirochaetia</taxon>
        <taxon>Brevinematales</taxon>
        <taxon>Thermospiraceae</taxon>
        <taxon>Thermospira</taxon>
    </lineage>
</organism>
<dbReference type="Pfam" id="PF17131">
    <property type="entry name" value="LolA_like"/>
    <property type="match status" value="1"/>
</dbReference>
<keyword evidence="3" id="KW-1185">Reference proteome</keyword>
<dbReference type="EMBL" id="CP073355">
    <property type="protein sequence ID" value="URA09722.1"/>
    <property type="molecule type" value="Genomic_DNA"/>
</dbReference>
<accession>A0AAX3BBM9</accession>
<evidence type="ECO:0000259" key="1">
    <source>
        <dbReference type="Pfam" id="PF17131"/>
    </source>
</evidence>
<dbReference type="Gene3D" id="2.50.20.10">
    <property type="entry name" value="Lipoprotein localisation LolA/LolB/LppX"/>
    <property type="match status" value="1"/>
</dbReference>
<name>A0AAX3BBM9_9SPIR</name>
<dbReference type="AlphaFoldDB" id="A0AAX3BBM9"/>
<dbReference type="RefSeq" id="WP_271434858.1">
    <property type="nucleotide sequence ID" value="NZ_CP073355.1"/>
</dbReference>
<feature type="domain" description="Uncharacterized protein TP-0789" evidence="1">
    <location>
        <begin position="65"/>
        <end position="247"/>
    </location>
</feature>
<dbReference type="Proteomes" id="UP001056539">
    <property type="component" value="Chromosome"/>
</dbReference>
<keyword evidence="2" id="KW-0449">Lipoprotein</keyword>
<dbReference type="CDD" id="cd16329">
    <property type="entry name" value="LolA_like"/>
    <property type="match status" value="1"/>
</dbReference>
<gene>
    <name evidence="2" type="ORF">KDW03_09565</name>
</gene>
<evidence type="ECO:0000313" key="3">
    <source>
        <dbReference type="Proteomes" id="UP001056539"/>
    </source>
</evidence>
<evidence type="ECO:0000313" key="2">
    <source>
        <dbReference type="EMBL" id="URA09722.1"/>
    </source>
</evidence>
<dbReference type="KEGG" id="taqu:KDW03_09565"/>
<sequence length="250" mass="28714">MKRILVIVSMGILSLGWSITGPELLKKLDALSEMRTDITARVTISQQKGESIQKLEAIYYRRDADDSFLIVMTAPDKEKGNGYLKVGENLWMYKRNTRTFQHISRDESVAGTDARSGDLEKRKLSELYTVARDENNLEKITEEKLGSIPVYKVELIARVSDVTYPKQILWIHKENFLVLKALAFALSGTLMQTIYYLKYTQIQGRYIPLQQIFIDEFDQGNKTIFELSGISFDRIPGHVFTKAYLENLSK</sequence>
<protein>
    <submittedName>
        <fullName evidence="2">Outer membrane lipoprotein-sorting protein</fullName>
    </submittedName>
</protein>
<proteinExistence type="predicted"/>
<reference evidence="2" key="2">
    <citation type="submission" date="2022-06" db="EMBL/GenBank/DDBJ databases">
        <title>Thermospira aquatica gen. nov., sp. nov.</title>
        <authorList>
            <person name="Ben Ali Gam Z."/>
            <person name="Labat M."/>
        </authorList>
    </citation>
    <scope>NUCLEOTIDE SEQUENCE</scope>
    <source>
        <strain evidence="2">F1F22</strain>
    </source>
</reference>
<reference evidence="2" key="1">
    <citation type="submission" date="2021-04" db="EMBL/GenBank/DDBJ databases">
        <authorList>
            <person name="Postec A."/>
        </authorList>
    </citation>
    <scope>NUCLEOTIDE SEQUENCE</scope>
    <source>
        <strain evidence="2">F1F22</strain>
    </source>
</reference>